<gene>
    <name evidence="1" type="ORF">Tharo_3131</name>
</gene>
<organism evidence="1 2">
    <name type="scientific">Thauera aromatica K172</name>
    <dbReference type="NCBI Taxonomy" id="44139"/>
    <lineage>
        <taxon>Bacteria</taxon>
        <taxon>Pseudomonadati</taxon>
        <taxon>Pseudomonadota</taxon>
        <taxon>Betaproteobacteria</taxon>
        <taxon>Rhodocyclales</taxon>
        <taxon>Zoogloeaceae</taxon>
        <taxon>Thauera</taxon>
    </lineage>
</organism>
<dbReference type="AlphaFoldDB" id="A0A2R4BS30"/>
<evidence type="ECO:0000313" key="2">
    <source>
        <dbReference type="Proteomes" id="UP000241885"/>
    </source>
</evidence>
<sequence length="218" mass="24252">MAEGGSPSGNLNKRTPRGSLWLPSQETAQVCHVQLQTHPFFLFLTRLDEELAAQAQAVGCACGGALHRANYPRKPRGCPTLAIREAFSSRLSFCCSRCRRRTTSMSVRFLGRRVYLGLVVVLCSARHAGQNTAAATLCEALAVPLRTLQRWRRWWREDFMHTPLWQVMCARFMPPVSAERLPGDLLARFGGEAAEALQRLLCFLAPITVRAATLAEGR</sequence>
<dbReference type="KEGG" id="tak:Tharo_3131"/>
<dbReference type="Proteomes" id="UP000241885">
    <property type="component" value="Chromosome"/>
</dbReference>
<name>A0A2R4BS30_THAAR</name>
<keyword evidence="2" id="KW-1185">Reference proteome</keyword>
<protein>
    <submittedName>
        <fullName evidence="1">Uncharacterized protein</fullName>
    </submittedName>
</protein>
<accession>A0A2R4BS30</accession>
<evidence type="ECO:0000313" key="1">
    <source>
        <dbReference type="EMBL" id="AVR90012.1"/>
    </source>
</evidence>
<reference evidence="1 2" key="1">
    <citation type="submission" date="2018-03" db="EMBL/GenBank/DDBJ databases">
        <title>Complete genome sequence of Thauera aromatica, a model organism for studying aromatic compound degradation under denitrifying conditions.</title>
        <authorList>
            <person name="Lo H.-Y."/>
            <person name="Goris T."/>
            <person name="Boll M."/>
            <person name="Mueller J.A."/>
        </authorList>
    </citation>
    <scope>NUCLEOTIDE SEQUENCE [LARGE SCALE GENOMIC DNA]</scope>
    <source>
        <strain evidence="1 2">K172</strain>
    </source>
</reference>
<proteinExistence type="predicted"/>
<dbReference type="EMBL" id="CP028339">
    <property type="protein sequence ID" value="AVR90012.1"/>
    <property type="molecule type" value="Genomic_DNA"/>
</dbReference>